<dbReference type="InterPro" id="IPR039557">
    <property type="entry name" value="AHAS_ACT"/>
</dbReference>
<comment type="pathway">
    <text evidence="2 8">Amino-acid biosynthesis; L-valine biosynthesis; L-valine from pyruvate: step 1/4.</text>
</comment>
<dbReference type="InterPro" id="IPR045865">
    <property type="entry name" value="ACT-like_dom_sf"/>
</dbReference>
<dbReference type="UniPathway" id="UPA00049">
    <property type="reaction ID" value="UER00059"/>
</dbReference>
<dbReference type="CDD" id="cd04878">
    <property type="entry name" value="ACT_AHAS"/>
    <property type="match status" value="1"/>
</dbReference>
<dbReference type="InterPro" id="IPR004789">
    <property type="entry name" value="Acetalactate_synth_ssu"/>
</dbReference>
<sequence>MDRKEERKHIISVLVENQPGALARIIELFSSRGYNIESLNVGHTEDPTISRITMVAKGDEHTIEQIVKQLRRIIDVFKVRDLTDKKKLDRELLIVRLSVETKDKKEEVKRLVDIFGAQIVDVSHDTYTVELTGDEDQVDAFLELIKPLGIKEMARTGRVAMVRALQGETFGEEKT</sequence>
<comment type="similarity">
    <text evidence="3 8">Belongs to the acetolactate synthase small subunit family.</text>
</comment>
<dbReference type="NCBIfam" id="NF008864">
    <property type="entry name" value="PRK11895.1"/>
    <property type="match status" value="1"/>
</dbReference>
<dbReference type="Gene3D" id="3.30.70.1150">
    <property type="entry name" value="ACT-like. Chain A, domain 2"/>
    <property type="match status" value="1"/>
</dbReference>
<dbReference type="InterPro" id="IPR002912">
    <property type="entry name" value="ACT_dom"/>
</dbReference>
<feature type="domain" description="ACT" evidence="9">
    <location>
        <begin position="10"/>
        <end position="84"/>
    </location>
</feature>
<dbReference type="Pfam" id="PF22629">
    <property type="entry name" value="ACT_AHAS_ss"/>
    <property type="match status" value="1"/>
</dbReference>
<keyword evidence="6 8" id="KW-0100">Branched-chain amino acid biosynthesis</keyword>
<dbReference type="OrthoDB" id="9787365at2"/>
<dbReference type="PANTHER" id="PTHR30239">
    <property type="entry name" value="ACETOLACTATE SYNTHASE SMALL SUBUNIT"/>
    <property type="match status" value="1"/>
</dbReference>
<evidence type="ECO:0000256" key="8">
    <source>
        <dbReference type="RuleBase" id="RU368092"/>
    </source>
</evidence>
<evidence type="ECO:0000313" key="10">
    <source>
        <dbReference type="EMBL" id="RKQ63430.1"/>
    </source>
</evidence>
<accession>A0A420W7X9</accession>
<evidence type="ECO:0000256" key="6">
    <source>
        <dbReference type="ARBA" id="ARBA00023304"/>
    </source>
</evidence>
<dbReference type="FunFam" id="3.30.70.260:FF:000001">
    <property type="entry name" value="Acetolactate synthase, small subunit"/>
    <property type="match status" value="1"/>
</dbReference>
<dbReference type="GO" id="GO:0003984">
    <property type="term" value="F:acetolactate synthase activity"/>
    <property type="evidence" value="ECO:0007669"/>
    <property type="project" value="UniProtKB-UniRule"/>
</dbReference>
<proteinExistence type="inferred from homology"/>
<evidence type="ECO:0000256" key="2">
    <source>
        <dbReference type="ARBA" id="ARBA00005025"/>
    </source>
</evidence>
<dbReference type="UniPathway" id="UPA00047">
    <property type="reaction ID" value="UER00055"/>
</dbReference>
<dbReference type="AlphaFoldDB" id="A0A420W7X9"/>
<evidence type="ECO:0000256" key="1">
    <source>
        <dbReference type="ARBA" id="ARBA00004974"/>
    </source>
</evidence>
<dbReference type="GO" id="GO:0009099">
    <property type="term" value="P:L-valine biosynthetic process"/>
    <property type="evidence" value="ECO:0007669"/>
    <property type="project" value="UniProtKB-UniRule"/>
</dbReference>
<dbReference type="PANTHER" id="PTHR30239:SF0">
    <property type="entry name" value="ACETOLACTATE SYNTHASE SMALL SUBUNIT 1, CHLOROPLASTIC"/>
    <property type="match status" value="1"/>
</dbReference>
<dbReference type="GO" id="GO:0005829">
    <property type="term" value="C:cytosol"/>
    <property type="evidence" value="ECO:0007669"/>
    <property type="project" value="TreeGrafter"/>
</dbReference>
<dbReference type="FunFam" id="3.30.70.1150:FF:000001">
    <property type="entry name" value="Acetolactate synthase small subunit"/>
    <property type="match status" value="1"/>
</dbReference>
<keyword evidence="8" id="KW-0808">Transferase</keyword>
<comment type="function">
    <text evidence="8">Catalyzes the conversion of 2 pyruvate molecules into acetolactate in the first common step of the biosynthetic pathway of the branched-amino acids such as leucine, isoleucine, and valine.</text>
</comment>
<keyword evidence="5 8" id="KW-0028">Amino-acid biosynthesis</keyword>
<dbReference type="SUPFAM" id="SSF55021">
    <property type="entry name" value="ACT-like"/>
    <property type="match status" value="2"/>
</dbReference>
<evidence type="ECO:0000256" key="5">
    <source>
        <dbReference type="ARBA" id="ARBA00022605"/>
    </source>
</evidence>
<dbReference type="EC" id="2.2.1.6" evidence="8"/>
<comment type="pathway">
    <text evidence="1 8">Amino-acid biosynthesis; L-isoleucine biosynthesis; L-isoleucine from 2-oxobutanoate: step 1/4.</text>
</comment>
<dbReference type="EMBL" id="RBIE01000001">
    <property type="protein sequence ID" value="RKQ63430.1"/>
    <property type="molecule type" value="Genomic_DNA"/>
</dbReference>
<dbReference type="Pfam" id="PF10369">
    <property type="entry name" value="ALS_ss_C"/>
    <property type="match status" value="1"/>
</dbReference>
<dbReference type="PROSITE" id="PS51671">
    <property type="entry name" value="ACT"/>
    <property type="match status" value="1"/>
</dbReference>
<dbReference type="InterPro" id="IPR054480">
    <property type="entry name" value="AHAS_small-like_ACT"/>
</dbReference>
<dbReference type="GO" id="GO:0009097">
    <property type="term" value="P:isoleucine biosynthetic process"/>
    <property type="evidence" value="ECO:0007669"/>
    <property type="project" value="UniProtKB-UniRule"/>
</dbReference>
<reference evidence="10 11" key="1">
    <citation type="submission" date="2018-10" db="EMBL/GenBank/DDBJ databases">
        <title>Genomic Encyclopedia of Type Strains, Phase IV (KMG-IV): sequencing the most valuable type-strain genomes for metagenomic binning, comparative biology and taxonomic classification.</title>
        <authorList>
            <person name="Goeker M."/>
        </authorList>
    </citation>
    <scope>NUCLEOTIDE SEQUENCE [LARGE SCALE GENOMIC DNA]</scope>
    <source>
        <strain evidence="10 11">DSM 15521</strain>
    </source>
</reference>
<comment type="caution">
    <text evidence="10">The sequence shown here is derived from an EMBL/GenBank/DDBJ whole genome shotgun (WGS) entry which is preliminary data.</text>
</comment>
<evidence type="ECO:0000259" key="9">
    <source>
        <dbReference type="PROSITE" id="PS51671"/>
    </source>
</evidence>
<protein>
    <recommendedName>
        <fullName evidence="8">Acetolactate synthase small subunit</fullName>
        <shortName evidence="8">AHAS</shortName>
        <shortName evidence="8">ALS</shortName>
        <ecNumber evidence="8">2.2.1.6</ecNumber>
    </recommendedName>
    <alternativeName>
        <fullName evidence="8">Acetohydroxy-acid synthase small subunit</fullName>
    </alternativeName>
</protein>
<keyword evidence="11" id="KW-1185">Reference proteome</keyword>
<evidence type="ECO:0000256" key="4">
    <source>
        <dbReference type="ARBA" id="ARBA00011744"/>
    </source>
</evidence>
<dbReference type="RefSeq" id="WP_121169677.1">
    <property type="nucleotide sequence ID" value="NZ_RBIE01000001.1"/>
</dbReference>
<gene>
    <name evidence="10" type="ORF">C7457_0301</name>
</gene>
<dbReference type="GO" id="GO:1990610">
    <property type="term" value="F:acetolactate synthase regulator activity"/>
    <property type="evidence" value="ECO:0007669"/>
    <property type="project" value="UniProtKB-UniRule"/>
</dbReference>
<dbReference type="NCBIfam" id="TIGR00119">
    <property type="entry name" value="acolac_sm"/>
    <property type="match status" value="1"/>
</dbReference>
<comment type="subunit">
    <text evidence="4 8">Dimer of large and small chains.</text>
</comment>
<evidence type="ECO:0000256" key="7">
    <source>
        <dbReference type="ARBA" id="ARBA00048670"/>
    </source>
</evidence>
<dbReference type="Gene3D" id="3.30.70.260">
    <property type="match status" value="1"/>
</dbReference>
<evidence type="ECO:0000256" key="3">
    <source>
        <dbReference type="ARBA" id="ARBA00006341"/>
    </source>
</evidence>
<organism evidence="10 11">
    <name type="scientific">Thermovibrio guaymasensis</name>
    <dbReference type="NCBI Taxonomy" id="240167"/>
    <lineage>
        <taxon>Bacteria</taxon>
        <taxon>Pseudomonadati</taxon>
        <taxon>Aquificota</taxon>
        <taxon>Aquificia</taxon>
        <taxon>Desulfurobacteriales</taxon>
        <taxon>Desulfurobacteriaceae</taxon>
        <taxon>Thermovibrio</taxon>
    </lineage>
</organism>
<dbReference type="InterPro" id="IPR019455">
    <property type="entry name" value="Acetolactate_synth_ssu_C"/>
</dbReference>
<name>A0A420W7X9_9BACT</name>
<comment type="catalytic activity">
    <reaction evidence="7 8">
        <text>2 pyruvate + H(+) = (2S)-2-acetolactate + CO2</text>
        <dbReference type="Rhea" id="RHEA:25249"/>
        <dbReference type="ChEBI" id="CHEBI:15361"/>
        <dbReference type="ChEBI" id="CHEBI:15378"/>
        <dbReference type="ChEBI" id="CHEBI:16526"/>
        <dbReference type="ChEBI" id="CHEBI:58476"/>
        <dbReference type="EC" id="2.2.1.6"/>
    </reaction>
</comment>
<evidence type="ECO:0000313" key="11">
    <source>
        <dbReference type="Proteomes" id="UP000280881"/>
    </source>
</evidence>
<dbReference type="Proteomes" id="UP000280881">
    <property type="component" value="Unassembled WGS sequence"/>
</dbReference>
<dbReference type="InterPro" id="IPR027271">
    <property type="entry name" value="Acetolactate_synth/TF_NikR_C"/>
</dbReference>